<dbReference type="InterPro" id="IPR010045">
    <property type="entry name" value="DeoB"/>
</dbReference>
<dbReference type="AlphaFoldDB" id="A0A5A7MZ74"/>
<evidence type="ECO:0000313" key="10">
    <source>
        <dbReference type="Proteomes" id="UP000325187"/>
    </source>
</evidence>
<accession>A0A5A7MZ74</accession>
<protein>
    <recommendedName>
        <fullName evidence="6 7">Phosphopentomutase</fullName>
        <ecNumber evidence="6 7">5.4.2.7</ecNumber>
    </recommendedName>
    <alternativeName>
        <fullName evidence="6">Phosphodeoxyribomutase</fullName>
    </alternativeName>
</protein>
<feature type="binding site" evidence="6">
    <location>
        <position position="302"/>
    </location>
    <ligand>
        <name>Mn(2+)</name>
        <dbReference type="ChEBI" id="CHEBI:29035"/>
        <label>2</label>
    </ligand>
</feature>
<dbReference type="GO" id="GO:0043094">
    <property type="term" value="P:metabolic compound salvage"/>
    <property type="evidence" value="ECO:0007669"/>
    <property type="project" value="UniProtKB-UniRule"/>
</dbReference>
<evidence type="ECO:0000256" key="6">
    <source>
        <dbReference type="HAMAP-Rule" id="MF_00740"/>
    </source>
</evidence>
<comment type="similarity">
    <text evidence="1 6">Belongs to the phosphopentomutase family.</text>
</comment>
<feature type="domain" description="Metalloenzyme" evidence="8">
    <location>
        <begin position="1"/>
        <end position="393"/>
    </location>
</feature>
<evidence type="ECO:0000256" key="3">
    <source>
        <dbReference type="ARBA" id="ARBA00022723"/>
    </source>
</evidence>
<keyword evidence="2 6" id="KW-0963">Cytoplasm</keyword>
<organism evidence="9 10">
    <name type="scientific">Iodidimonas gelatinilytica</name>
    <dbReference type="NCBI Taxonomy" id="1236966"/>
    <lineage>
        <taxon>Bacteria</taxon>
        <taxon>Pseudomonadati</taxon>
        <taxon>Pseudomonadota</taxon>
        <taxon>Alphaproteobacteria</taxon>
        <taxon>Iodidimonadales</taxon>
        <taxon>Iodidimonadaceae</taxon>
        <taxon>Iodidimonas</taxon>
    </lineage>
</organism>
<comment type="catalytic activity">
    <reaction evidence="6">
        <text>alpha-D-ribose 1-phosphate = D-ribose 5-phosphate</text>
        <dbReference type="Rhea" id="RHEA:18793"/>
        <dbReference type="ChEBI" id="CHEBI:57720"/>
        <dbReference type="ChEBI" id="CHEBI:78346"/>
        <dbReference type="EC" id="5.4.2.7"/>
    </reaction>
</comment>
<dbReference type="InterPro" id="IPR024052">
    <property type="entry name" value="Phosphopentomutase_DeoB_cap_sf"/>
</dbReference>
<reference evidence="9 10" key="1">
    <citation type="submission" date="2019-09" db="EMBL/GenBank/DDBJ databases">
        <title>NBRP : Genome information of microbial organism related human and environment.</title>
        <authorList>
            <person name="Hattori M."/>
            <person name="Oshima K."/>
            <person name="Inaba H."/>
            <person name="Suda W."/>
            <person name="Sakamoto M."/>
            <person name="Iino T."/>
            <person name="Kitahara M."/>
            <person name="Oshida Y."/>
            <person name="Iida T."/>
            <person name="Kudo T."/>
            <person name="Itoh T."/>
            <person name="Ohkuma M."/>
        </authorList>
    </citation>
    <scope>NUCLEOTIDE SEQUENCE [LARGE SCALE GENOMIC DNA]</scope>
    <source>
        <strain evidence="9 10">Mie-1</strain>
    </source>
</reference>
<evidence type="ECO:0000256" key="2">
    <source>
        <dbReference type="ARBA" id="ARBA00022490"/>
    </source>
</evidence>
<dbReference type="PIRSF" id="PIRSF001491">
    <property type="entry name" value="Ppentomutase"/>
    <property type="match status" value="1"/>
</dbReference>
<dbReference type="InterPro" id="IPR017850">
    <property type="entry name" value="Alkaline_phosphatase_core_sf"/>
</dbReference>
<evidence type="ECO:0000313" key="9">
    <source>
        <dbReference type="EMBL" id="GER00096.1"/>
    </source>
</evidence>
<comment type="catalytic activity">
    <reaction evidence="6">
        <text>2-deoxy-alpha-D-ribose 1-phosphate = 2-deoxy-D-ribose 5-phosphate</text>
        <dbReference type="Rhea" id="RHEA:27658"/>
        <dbReference type="ChEBI" id="CHEBI:57259"/>
        <dbReference type="ChEBI" id="CHEBI:62877"/>
        <dbReference type="EC" id="5.4.2.7"/>
    </reaction>
</comment>
<sequence>MRAIVAVLDSFGIGEAPDAAQFGDVGANTFCHIAAQCAEGHANQAGLRRGPLNIPNLLDLGLGHAARNAGGQLPFDLPTAPKARYGAAAERSRGKDTPSGHWEMMGLPVLFEWGYFSEEVPCFPDALIEALVHEGDLPGVLGNCHASGTTIIAELGEEHIKTGKPIVYTSADSVFQIAAHETHFGLDRLYDLCAIARRLVDEYNIGRVIARPFLGESPETFERTGNRRDLATPPHEDTLLDIGKKAGREVISIGKISDIFAGSGITRSVKAHGNDAVFDALMAEMETAPDGAIIFANFVDFDMLYGHRRNVAGYAAALEAFDKQLPILKAAMKDDDIAVLTADHGCDPTWPGSDHTREYIPVLAFGPHIAPADIGLRESFADIGQSLSQHLDLPPLAAGKSFL</sequence>
<comment type="subcellular location">
    <subcellularLocation>
        <location evidence="6">Cytoplasm</location>
    </subcellularLocation>
</comment>
<dbReference type="PANTHER" id="PTHR21110">
    <property type="entry name" value="PHOSPHOPENTOMUTASE"/>
    <property type="match status" value="1"/>
</dbReference>
<dbReference type="GO" id="GO:0009117">
    <property type="term" value="P:nucleotide metabolic process"/>
    <property type="evidence" value="ECO:0007669"/>
    <property type="project" value="UniProtKB-UniRule"/>
</dbReference>
<dbReference type="SUPFAM" id="SSF53649">
    <property type="entry name" value="Alkaline phosphatase-like"/>
    <property type="match status" value="1"/>
</dbReference>
<dbReference type="NCBIfam" id="TIGR01696">
    <property type="entry name" value="deoB"/>
    <property type="match status" value="1"/>
</dbReference>
<feature type="binding site" evidence="6">
    <location>
        <position position="307"/>
    </location>
    <ligand>
        <name>Mn(2+)</name>
        <dbReference type="ChEBI" id="CHEBI:29035"/>
        <label>2</label>
    </ligand>
</feature>
<dbReference type="Proteomes" id="UP000325187">
    <property type="component" value="Unassembled WGS sequence"/>
</dbReference>
<dbReference type="InterPro" id="IPR006124">
    <property type="entry name" value="Metalloenzyme"/>
</dbReference>
<keyword evidence="10" id="KW-1185">Reference proteome</keyword>
<dbReference type="EMBL" id="BKCM01000003">
    <property type="protein sequence ID" value="GER00096.1"/>
    <property type="molecule type" value="Genomic_DNA"/>
</dbReference>
<dbReference type="CDD" id="cd16009">
    <property type="entry name" value="PPM"/>
    <property type="match status" value="1"/>
</dbReference>
<evidence type="ECO:0000256" key="5">
    <source>
        <dbReference type="ARBA" id="ARBA00023235"/>
    </source>
</evidence>
<dbReference type="GO" id="GO:0030145">
    <property type="term" value="F:manganese ion binding"/>
    <property type="evidence" value="ECO:0007669"/>
    <property type="project" value="UniProtKB-UniRule"/>
</dbReference>
<feature type="binding site" evidence="6">
    <location>
        <position position="9"/>
    </location>
    <ligand>
        <name>Mn(2+)</name>
        <dbReference type="ChEBI" id="CHEBI:29035"/>
        <label>1</label>
    </ligand>
</feature>
<proteinExistence type="inferred from homology"/>
<dbReference type="Pfam" id="PF01676">
    <property type="entry name" value="Metalloenzyme"/>
    <property type="match status" value="1"/>
</dbReference>
<dbReference type="HAMAP" id="MF_00740">
    <property type="entry name" value="Phosphopentomut"/>
    <property type="match status" value="1"/>
</dbReference>
<dbReference type="Gene3D" id="3.30.70.1250">
    <property type="entry name" value="Phosphopentomutase"/>
    <property type="match status" value="1"/>
</dbReference>
<evidence type="ECO:0000256" key="7">
    <source>
        <dbReference type="NCBIfam" id="TIGR01696"/>
    </source>
</evidence>
<dbReference type="GO" id="GO:0005829">
    <property type="term" value="C:cytosol"/>
    <property type="evidence" value="ECO:0007669"/>
    <property type="project" value="TreeGrafter"/>
</dbReference>
<dbReference type="UniPathway" id="UPA00087">
    <property type="reaction ID" value="UER00173"/>
</dbReference>
<feature type="binding site" evidence="6">
    <location>
        <position position="355"/>
    </location>
    <ligand>
        <name>Mn(2+)</name>
        <dbReference type="ChEBI" id="CHEBI:29035"/>
        <label>2</label>
    </ligand>
</feature>
<dbReference type="GO" id="GO:0000287">
    <property type="term" value="F:magnesium ion binding"/>
    <property type="evidence" value="ECO:0007669"/>
    <property type="project" value="UniProtKB-UniRule"/>
</dbReference>
<dbReference type="SUPFAM" id="SSF143856">
    <property type="entry name" value="DeoB insert domain-like"/>
    <property type="match status" value="1"/>
</dbReference>
<feature type="binding site" evidence="6">
    <location>
        <position position="344"/>
    </location>
    <ligand>
        <name>Mn(2+)</name>
        <dbReference type="ChEBI" id="CHEBI:29035"/>
        <label>1</label>
    </ligand>
</feature>
<name>A0A5A7MZ74_9PROT</name>
<dbReference type="FunFam" id="3.30.70.1250:FF:000001">
    <property type="entry name" value="Phosphopentomutase"/>
    <property type="match status" value="1"/>
</dbReference>
<comment type="function">
    <text evidence="6">Isomerase that catalyzes the conversion of deoxy-ribose 1-phosphate (dRib-1-P) and ribose 1-phosphate (Rib-1-P) to deoxy-ribose 5-phosphate (dRib-5-P) and ribose 5-phosphate (Rib-5-P), respectively.</text>
</comment>
<dbReference type="RefSeq" id="WP_150001859.1">
    <property type="nucleotide sequence ID" value="NZ_BKCM01000003.1"/>
</dbReference>
<dbReference type="NCBIfam" id="NF003766">
    <property type="entry name" value="PRK05362.1"/>
    <property type="match status" value="1"/>
</dbReference>
<dbReference type="GO" id="GO:0006018">
    <property type="term" value="P:2-deoxyribose 1-phosphate catabolic process"/>
    <property type="evidence" value="ECO:0007669"/>
    <property type="project" value="UniProtKB-UniRule"/>
</dbReference>
<keyword evidence="5 6" id="KW-0413">Isomerase</keyword>
<gene>
    <name evidence="6 9" type="primary">deoB</name>
    <name evidence="9" type="ORF">JCM17845_07190</name>
</gene>
<dbReference type="PANTHER" id="PTHR21110:SF0">
    <property type="entry name" value="PHOSPHOPENTOMUTASE"/>
    <property type="match status" value="1"/>
</dbReference>
<evidence type="ECO:0000256" key="4">
    <source>
        <dbReference type="ARBA" id="ARBA00023211"/>
    </source>
</evidence>
<keyword evidence="3 6" id="KW-0479">Metal-binding</keyword>
<dbReference type="Gene3D" id="3.40.720.10">
    <property type="entry name" value="Alkaline Phosphatase, subunit A"/>
    <property type="match status" value="1"/>
</dbReference>
<keyword evidence="4 6" id="KW-0464">Manganese</keyword>
<comment type="pathway">
    <text evidence="6">Carbohydrate degradation; 2-deoxy-D-ribose 1-phosphate degradation; D-glyceraldehyde 3-phosphate and acetaldehyde from 2-deoxy-alpha-D-ribose 1-phosphate: step 1/2.</text>
</comment>
<evidence type="ECO:0000256" key="1">
    <source>
        <dbReference type="ARBA" id="ARBA00010373"/>
    </source>
</evidence>
<feature type="binding site" evidence="6">
    <location>
        <position position="343"/>
    </location>
    <ligand>
        <name>Mn(2+)</name>
        <dbReference type="ChEBI" id="CHEBI:29035"/>
        <label>1</label>
    </ligand>
</feature>
<dbReference type="GO" id="GO:0008973">
    <property type="term" value="F:phosphopentomutase activity"/>
    <property type="evidence" value="ECO:0007669"/>
    <property type="project" value="UniProtKB-UniRule"/>
</dbReference>
<comment type="caution">
    <text evidence="9">The sequence shown here is derived from an EMBL/GenBank/DDBJ whole genome shotgun (WGS) entry which is preliminary data.</text>
</comment>
<evidence type="ECO:0000259" key="8">
    <source>
        <dbReference type="Pfam" id="PF01676"/>
    </source>
</evidence>
<dbReference type="EC" id="5.4.2.7" evidence="6 7"/>
<comment type="cofactor">
    <cofactor evidence="6">
        <name>Mn(2+)</name>
        <dbReference type="ChEBI" id="CHEBI:29035"/>
    </cofactor>
    <text evidence="6">Binds 2 manganese ions.</text>
</comment>
<dbReference type="GO" id="GO:0006015">
    <property type="term" value="P:5-phosphoribose 1-diphosphate biosynthetic process"/>
    <property type="evidence" value="ECO:0007669"/>
    <property type="project" value="UniProtKB-UniPathway"/>
</dbReference>